<keyword evidence="1" id="KW-0812">Transmembrane</keyword>
<dbReference type="RefSeq" id="WP_132753519.1">
    <property type="nucleotide sequence ID" value="NZ_BNBW01000023.1"/>
</dbReference>
<dbReference type="EMBL" id="CP023692">
    <property type="protein sequence ID" value="QEV44063.1"/>
    <property type="molecule type" value="Genomic_DNA"/>
</dbReference>
<reference evidence="2 3" key="1">
    <citation type="submission" date="2017-09" db="EMBL/GenBank/DDBJ databases">
        <authorList>
            <person name="Lee N."/>
            <person name="Cho B.-K."/>
        </authorList>
    </citation>
    <scope>NUCLEOTIDE SEQUENCE [LARGE SCALE GENOMIC DNA]</scope>
    <source>
        <strain evidence="2 3">ATCC 27476</strain>
    </source>
</reference>
<protein>
    <submittedName>
        <fullName evidence="2">Uncharacterized protein</fullName>
    </submittedName>
</protein>
<organism evidence="2 3">
    <name type="scientific">Streptomyces vinaceus</name>
    <dbReference type="NCBI Taxonomy" id="1960"/>
    <lineage>
        <taxon>Bacteria</taxon>
        <taxon>Bacillati</taxon>
        <taxon>Actinomycetota</taxon>
        <taxon>Actinomycetes</taxon>
        <taxon>Kitasatosporales</taxon>
        <taxon>Streptomycetaceae</taxon>
        <taxon>Streptomyces</taxon>
    </lineage>
</organism>
<dbReference type="GO" id="GO:0098662">
    <property type="term" value="P:inorganic cation transmembrane transport"/>
    <property type="evidence" value="ECO:0007669"/>
    <property type="project" value="InterPro"/>
</dbReference>
<keyword evidence="1" id="KW-0472">Membrane</keyword>
<feature type="transmembrane region" description="Helical" evidence="1">
    <location>
        <begin position="70"/>
        <end position="92"/>
    </location>
</feature>
<proteinExistence type="predicted"/>
<dbReference type="Proteomes" id="UP000325563">
    <property type="component" value="Chromosome"/>
</dbReference>
<name>A0A5J6J1R5_STRVI</name>
<evidence type="ECO:0000313" key="3">
    <source>
        <dbReference type="Proteomes" id="UP000325563"/>
    </source>
</evidence>
<keyword evidence="1" id="KW-1133">Transmembrane helix</keyword>
<accession>A0A5J6J1R5</accession>
<sequence>MAGVHTAAAVLLWLGVACLLVAAAAMVLLSGRGGLDRLHALAPANGLGVPLIACAVALEQGAGRAAVKTLLIGLLFAVGGTVTTIAVARATADEEDRGHHG</sequence>
<dbReference type="AlphaFoldDB" id="A0A5J6J1R5"/>
<gene>
    <name evidence="2" type="ORF">CP980_02335</name>
</gene>
<dbReference type="Pfam" id="PF03334">
    <property type="entry name" value="PhaG_MnhG_YufB"/>
    <property type="match status" value="1"/>
</dbReference>
<feature type="transmembrane region" description="Helical" evidence="1">
    <location>
        <begin position="40"/>
        <end position="58"/>
    </location>
</feature>
<dbReference type="GeneID" id="95609407"/>
<evidence type="ECO:0000256" key="1">
    <source>
        <dbReference type="SAM" id="Phobius"/>
    </source>
</evidence>
<dbReference type="KEGG" id="svn:CP980_02335"/>
<keyword evidence="3" id="KW-1185">Reference proteome</keyword>
<evidence type="ECO:0000313" key="2">
    <source>
        <dbReference type="EMBL" id="QEV44063.1"/>
    </source>
</evidence>
<dbReference type="InterPro" id="IPR005133">
    <property type="entry name" value="PhaG_MnhG_YufB"/>
</dbReference>
<dbReference type="GO" id="GO:0015297">
    <property type="term" value="F:antiporter activity"/>
    <property type="evidence" value="ECO:0007669"/>
    <property type="project" value="InterPro"/>
</dbReference>